<keyword evidence="1" id="KW-1188">Viral release from host cell</keyword>
<dbReference type="Pfam" id="PF04586">
    <property type="entry name" value="Peptidase_S78"/>
    <property type="match status" value="1"/>
</dbReference>
<evidence type="ECO:0000313" key="14">
    <source>
        <dbReference type="EMBL" id="CAB4217775.1"/>
    </source>
</evidence>
<dbReference type="EMBL" id="LR796915">
    <property type="protein sequence ID" value="CAB4174013.1"/>
    <property type="molecule type" value="Genomic_DNA"/>
</dbReference>
<evidence type="ECO:0000256" key="6">
    <source>
        <dbReference type="SAM" id="MobiDB-lite"/>
    </source>
</evidence>
<feature type="compositionally biased region" description="Acidic residues" evidence="6">
    <location>
        <begin position="304"/>
        <end position="313"/>
    </location>
</feature>
<organism evidence="11">
    <name type="scientific">uncultured Caudovirales phage</name>
    <dbReference type="NCBI Taxonomy" id="2100421"/>
    <lineage>
        <taxon>Viruses</taxon>
        <taxon>Duplodnaviria</taxon>
        <taxon>Heunggongvirae</taxon>
        <taxon>Uroviricota</taxon>
        <taxon>Caudoviricetes</taxon>
        <taxon>Peduoviridae</taxon>
        <taxon>Maltschvirus</taxon>
        <taxon>Maltschvirus maltsch</taxon>
    </lineage>
</organism>
<evidence type="ECO:0000313" key="9">
    <source>
        <dbReference type="EMBL" id="CAB4151093.1"/>
    </source>
</evidence>
<evidence type="ECO:0000256" key="3">
    <source>
        <dbReference type="ARBA" id="ARBA00022801"/>
    </source>
</evidence>
<sequence length="428" mass="46871">MEIIKSYWVSNGDNLSLTIPFAKVDKERRMVSGFATLDNVDSQGDLVDTAASLTAFTRFRGNIREMHQPIAVGKVLSFKQQDFYDKSQSKNYSGVFVDVYVSKGAQDTWEKVLDGTLSGFSIGGNINKYDTVIGKENSDGPVRVIKDYDLVELSLVDNPANELANVFSIQKSDIGFNITGMATTIKTQTVFYCESDEIAVAEDSESRNCDMCETTMKNIGWVEDSSDISKIVDQYIVKNISKGIGGNEMAEKIIKSAEEVEETVADQEIAVDAVQETEVAAPEAENAEEAAEVVEKSANPEEATQAEDANEEDADFAKMLDDLKSVITDGLAKAADSTGAGVASVEEIINRMKSDITKSYDDMSTKHEEMSKAVEDCKRDMSVMKERMDAFETASAVKKSNDLASGSMETTKKSDSIWKGHFLGVQDL</sequence>
<keyword evidence="5" id="KW-1273">Viral capsid maturation</keyword>
<evidence type="ECO:0000256" key="2">
    <source>
        <dbReference type="ARBA" id="ARBA00022670"/>
    </source>
</evidence>
<dbReference type="EMBL" id="LR797131">
    <property type="protein sequence ID" value="CAB4188990.1"/>
    <property type="molecule type" value="Genomic_DNA"/>
</dbReference>
<evidence type="ECO:0000256" key="5">
    <source>
        <dbReference type="ARBA" id="ARBA00023045"/>
    </source>
</evidence>
<dbReference type="EMBL" id="LR798431">
    <property type="protein sequence ID" value="CAB5231446.1"/>
    <property type="molecule type" value="Genomic_DNA"/>
</dbReference>
<evidence type="ECO:0000313" key="12">
    <source>
        <dbReference type="EMBL" id="CAB4188990.1"/>
    </source>
</evidence>
<dbReference type="EMBL" id="LR796983">
    <property type="protein sequence ID" value="CAB4179762.1"/>
    <property type="molecule type" value="Genomic_DNA"/>
</dbReference>
<evidence type="ECO:0000256" key="4">
    <source>
        <dbReference type="ARBA" id="ARBA00022950"/>
    </source>
</evidence>
<gene>
    <name evidence="11" type="ORF">UFOVP1032_85</name>
    <name evidence="12" type="ORF">UFOVP1173_99</name>
    <name evidence="13" type="ORF">UFOVP1241_17</name>
    <name evidence="14" type="ORF">UFOVP1491_85</name>
    <name evidence="15" type="ORF">UFOVP1579_85</name>
    <name evidence="8" type="ORF">UFOVP485_36</name>
    <name evidence="9" type="ORF">UFOVP575_140</name>
    <name evidence="10" type="ORF">UFOVP963_20</name>
</gene>
<dbReference type="EMBL" id="LR797455">
    <property type="protein sequence ID" value="CAB4217775.1"/>
    <property type="molecule type" value="Genomic_DNA"/>
</dbReference>
<feature type="region of interest" description="Disordered" evidence="6">
    <location>
        <begin position="293"/>
        <end position="313"/>
    </location>
</feature>
<keyword evidence="2 11" id="KW-0645">Protease</keyword>
<feature type="domain" description="Prohead serine protease" evidence="7">
    <location>
        <begin position="104"/>
        <end position="167"/>
    </location>
</feature>
<keyword evidence="4" id="KW-0118">Viral capsid assembly</keyword>
<keyword evidence="3" id="KW-0378">Hydrolase</keyword>
<dbReference type="GO" id="GO:0046797">
    <property type="term" value="P:viral procapsid maturation"/>
    <property type="evidence" value="ECO:0007669"/>
    <property type="project" value="UniProtKB-KW"/>
</dbReference>
<evidence type="ECO:0000313" key="8">
    <source>
        <dbReference type="EMBL" id="CAB4145747.1"/>
    </source>
</evidence>
<reference evidence="11" key="1">
    <citation type="submission" date="2020-05" db="EMBL/GenBank/DDBJ databases">
        <authorList>
            <person name="Chiriac C."/>
            <person name="Salcher M."/>
            <person name="Ghai R."/>
            <person name="Kavagutti S V."/>
        </authorList>
    </citation>
    <scope>NUCLEOTIDE SEQUENCE</scope>
</reference>
<evidence type="ECO:0000259" key="7">
    <source>
        <dbReference type="Pfam" id="PF04586"/>
    </source>
</evidence>
<proteinExistence type="predicted"/>
<evidence type="ECO:0000313" key="15">
    <source>
        <dbReference type="EMBL" id="CAB5231446.1"/>
    </source>
</evidence>
<accession>A0A6J5Q8G3</accession>
<evidence type="ECO:0000313" key="13">
    <source>
        <dbReference type="EMBL" id="CAB4192324.1"/>
    </source>
</evidence>
<evidence type="ECO:0000256" key="1">
    <source>
        <dbReference type="ARBA" id="ARBA00022612"/>
    </source>
</evidence>
<dbReference type="GO" id="GO:0006508">
    <property type="term" value="P:proteolysis"/>
    <property type="evidence" value="ECO:0007669"/>
    <property type="project" value="UniProtKB-KW"/>
</dbReference>
<dbReference type="EMBL" id="LR797188">
    <property type="protein sequence ID" value="CAB4192324.1"/>
    <property type="molecule type" value="Genomic_DNA"/>
</dbReference>
<dbReference type="EMBL" id="LR796457">
    <property type="protein sequence ID" value="CAB4145747.1"/>
    <property type="molecule type" value="Genomic_DNA"/>
</dbReference>
<evidence type="ECO:0000313" key="11">
    <source>
        <dbReference type="EMBL" id="CAB4179762.1"/>
    </source>
</evidence>
<dbReference type="InterPro" id="IPR054613">
    <property type="entry name" value="Peptidase_S78_dom"/>
</dbReference>
<protein>
    <submittedName>
        <fullName evidence="11">Prohead protease</fullName>
    </submittedName>
</protein>
<dbReference type="EMBL" id="LR796551">
    <property type="protein sequence ID" value="CAB4151093.1"/>
    <property type="molecule type" value="Genomic_DNA"/>
</dbReference>
<evidence type="ECO:0000313" key="10">
    <source>
        <dbReference type="EMBL" id="CAB4174013.1"/>
    </source>
</evidence>
<name>A0A6J5Q8G3_9CAUD</name>
<dbReference type="GO" id="GO:0008233">
    <property type="term" value="F:peptidase activity"/>
    <property type="evidence" value="ECO:0007669"/>
    <property type="project" value="UniProtKB-KW"/>
</dbReference>